<dbReference type="Pfam" id="PF00356">
    <property type="entry name" value="LacI"/>
    <property type="match status" value="1"/>
</dbReference>
<dbReference type="Gene3D" id="3.40.50.2300">
    <property type="match status" value="2"/>
</dbReference>
<proteinExistence type="predicted"/>
<reference evidence="5 6" key="1">
    <citation type="submission" date="2017-02" db="EMBL/GenBank/DDBJ databases">
        <authorList>
            <person name="Peterson S.W."/>
        </authorList>
    </citation>
    <scope>NUCLEOTIDE SEQUENCE [LARGE SCALE GENOMIC DNA]</scope>
    <source>
        <strain evidence="5 6">DSM 24412</strain>
    </source>
</reference>
<dbReference type="GO" id="GO:0003700">
    <property type="term" value="F:DNA-binding transcription factor activity"/>
    <property type="evidence" value="ECO:0007669"/>
    <property type="project" value="TreeGrafter"/>
</dbReference>
<dbReference type="InterPro" id="IPR046335">
    <property type="entry name" value="LacI/GalR-like_sensor"/>
</dbReference>
<dbReference type="RefSeq" id="WP_079558760.1">
    <property type="nucleotide sequence ID" value="NZ_CP021904.1"/>
</dbReference>
<dbReference type="PANTHER" id="PTHR30146:SF109">
    <property type="entry name" value="HTH-TYPE TRANSCRIPTIONAL REGULATOR GALS"/>
    <property type="match status" value="1"/>
</dbReference>
<gene>
    <name evidence="5" type="ORF">SAMN03080601_03087</name>
</gene>
<name>A0A1T5HT60_9BACT</name>
<evidence type="ECO:0000256" key="3">
    <source>
        <dbReference type="ARBA" id="ARBA00023163"/>
    </source>
</evidence>
<feature type="domain" description="HTH lacI-type" evidence="4">
    <location>
        <begin position="6"/>
        <end position="60"/>
    </location>
</feature>
<dbReference type="PROSITE" id="PS50932">
    <property type="entry name" value="HTH_LACI_2"/>
    <property type="match status" value="1"/>
</dbReference>
<dbReference type="AlphaFoldDB" id="A0A1T5HT60"/>
<keyword evidence="1" id="KW-0805">Transcription regulation</keyword>
<dbReference type="EMBL" id="FUYV01000021">
    <property type="protein sequence ID" value="SKC23802.1"/>
    <property type="molecule type" value="Genomic_DNA"/>
</dbReference>
<dbReference type="SUPFAM" id="SSF53822">
    <property type="entry name" value="Periplasmic binding protein-like I"/>
    <property type="match status" value="1"/>
</dbReference>
<keyword evidence="2" id="KW-0238">DNA-binding</keyword>
<dbReference type="Gene3D" id="1.10.260.40">
    <property type="entry name" value="lambda repressor-like DNA-binding domains"/>
    <property type="match status" value="1"/>
</dbReference>
<dbReference type="Pfam" id="PF13377">
    <property type="entry name" value="Peripla_BP_3"/>
    <property type="match status" value="1"/>
</dbReference>
<evidence type="ECO:0000313" key="5">
    <source>
        <dbReference type="EMBL" id="SKC23802.1"/>
    </source>
</evidence>
<dbReference type="CDD" id="cd01392">
    <property type="entry name" value="HTH_LacI"/>
    <property type="match status" value="1"/>
</dbReference>
<dbReference type="Proteomes" id="UP000191055">
    <property type="component" value="Unassembled WGS sequence"/>
</dbReference>
<dbReference type="KEGG" id="asx:CDL62_00080"/>
<dbReference type="SUPFAM" id="SSF47413">
    <property type="entry name" value="lambda repressor-like DNA-binding domains"/>
    <property type="match status" value="1"/>
</dbReference>
<dbReference type="STRING" id="889453.SAMN03080601_03087"/>
<dbReference type="GO" id="GO:0000976">
    <property type="term" value="F:transcription cis-regulatory region binding"/>
    <property type="evidence" value="ECO:0007669"/>
    <property type="project" value="TreeGrafter"/>
</dbReference>
<keyword evidence="6" id="KW-1185">Reference proteome</keyword>
<dbReference type="InterPro" id="IPR010982">
    <property type="entry name" value="Lambda_DNA-bd_dom_sf"/>
</dbReference>
<dbReference type="SMART" id="SM00354">
    <property type="entry name" value="HTH_LACI"/>
    <property type="match status" value="1"/>
</dbReference>
<evidence type="ECO:0000256" key="2">
    <source>
        <dbReference type="ARBA" id="ARBA00023125"/>
    </source>
</evidence>
<dbReference type="InterPro" id="IPR000843">
    <property type="entry name" value="HTH_LacI"/>
</dbReference>
<evidence type="ECO:0000259" key="4">
    <source>
        <dbReference type="PROSITE" id="PS50932"/>
    </source>
</evidence>
<organism evidence="5 6">
    <name type="scientific">Alkalitalea saponilacus</name>
    <dbReference type="NCBI Taxonomy" id="889453"/>
    <lineage>
        <taxon>Bacteria</taxon>
        <taxon>Pseudomonadati</taxon>
        <taxon>Bacteroidota</taxon>
        <taxon>Bacteroidia</taxon>
        <taxon>Marinilabiliales</taxon>
        <taxon>Marinilabiliaceae</taxon>
        <taxon>Alkalitalea</taxon>
    </lineage>
</organism>
<dbReference type="InterPro" id="IPR028082">
    <property type="entry name" value="Peripla_BP_I"/>
</dbReference>
<accession>A0A1T5HT60</accession>
<dbReference type="PANTHER" id="PTHR30146">
    <property type="entry name" value="LACI-RELATED TRANSCRIPTIONAL REPRESSOR"/>
    <property type="match status" value="1"/>
</dbReference>
<protein>
    <submittedName>
        <fullName evidence="5">Transcriptional regulator, LacI family</fullName>
    </submittedName>
</protein>
<dbReference type="OrthoDB" id="9803256at2"/>
<evidence type="ECO:0000313" key="6">
    <source>
        <dbReference type="Proteomes" id="UP000191055"/>
    </source>
</evidence>
<sequence>MAKTTITINDIARDLNVAPSTVSRALNNSNKISEKTKDLIRDKAAELGYDLNMVASSLSRKQTNIIGVMVPSVNRHFFSQVVSGIEDLAYDAGYRIIIAQTNELAEREKDILTLFNSTRVDGIIACLSLETSDVTHFSKILKNGIPLVLIDRVSYELDCPKIVVDNHEGAFQAVSHLVRSGCKRIAHLGGPMGCPVFKERSKGYLDAMQKAGLPIHAKYHLSTDLSTRDVQEAMKVWLSMPETPDGIFTSDSHTGLVAAKIATEAGIRVPEEISFVAFGDDPAHEYITPSLSSIEVPGNEMGRSAMQLILEQCLGESIDVQTIIKPIQLIIRSSSFR</sequence>
<dbReference type="CDD" id="cd06267">
    <property type="entry name" value="PBP1_LacI_sugar_binding-like"/>
    <property type="match status" value="1"/>
</dbReference>
<keyword evidence="3" id="KW-0804">Transcription</keyword>
<evidence type="ECO:0000256" key="1">
    <source>
        <dbReference type="ARBA" id="ARBA00023015"/>
    </source>
</evidence>